<keyword evidence="1" id="KW-1133">Transmembrane helix</keyword>
<feature type="transmembrane region" description="Helical" evidence="1">
    <location>
        <begin position="122"/>
        <end position="144"/>
    </location>
</feature>
<proteinExistence type="predicted"/>
<dbReference type="EMBL" id="BARS01049985">
    <property type="protein sequence ID" value="GAG38901.1"/>
    <property type="molecule type" value="Genomic_DNA"/>
</dbReference>
<protein>
    <submittedName>
        <fullName evidence="2">Uncharacterized protein</fullName>
    </submittedName>
</protein>
<accession>X0YQA3</accession>
<evidence type="ECO:0000313" key="2">
    <source>
        <dbReference type="EMBL" id="GAG38901.1"/>
    </source>
</evidence>
<comment type="caution">
    <text evidence="2">The sequence shown here is derived from an EMBL/GenBank/DDBJ whole genome shotgun (WGS) entry which is preliminary data.</text>
</comment>
<sequence>MPGSQTVDYEGFRIRVRPAFWLRRWTRWPLYFQGGSPSFQIQLARLPGEASAAERLVFEVGFGSTAFREIAFDVSDFEAGEQRRHTIGEVFLSYTGDTCLRLRAGSGEFHEIYVFYVSPETALVFLLLNVVFGVAFTTVVALALRFL</sequence>
<organism evidence="2">
    <name type="scientific">marine sediment metagenome</name>
    <dbReference type="NCBI Taxonomy" id="412755"/>
    <lineage>
        <taxon>unclassified sequences</taxon>
        <taxon>metagenomes</taxon>
        <taxon>ecological metagenomes</taxon>
    </lineage>
</organism>
<keyword evidence="1" id="KW-0472">Membrane</keyword>
<gene>
    <name evidence="2" type="ORF">S01H1_74692</name>
</gene>
<keyword evidence="1" id="KW-0812">Transmembrane</keyword>
<evidence type="ECO:0000256" key="1">
    <source>
        <dbReference type="SAM" id="Phobius"/>
    </source>
</evidence>
<dbReference type="AlphaFoldDB" id="X0YQA3"/>
<name>X0YQA3_9ZZZZ</name>
<reference evidence="2" key="1">
    <citation type="journal article" date="2014" name="Front. Microbiol.">
        <title>High frequency of phylogenetically diverse reductive dehalogenase-homologous genes in deep subseafloor sedimentary metagenomes.</title>
        <authorList>
            <person name="Kawai M."/>
            <person name="Futagami T."/>
            <person name="Toyoda A."/>
            <person name="Takaki Y."/>
            <person name="Nishi S."/>
            <person name="Hori S."/>
            <person name="Arai W."/>
            <person name="Tsubouchi T."/>
            <person name="Morono Y."/>
            <person name="Uchiyama I."/>
            <person name="Ito T."/>
            <person name="Fujiyama A."/>
            <person name="Inagaki F."/>
            <person name="Takami H."/>
        </authorList>
    </citation>
    <scope>NUCLEOTIDE SEQUENCE</scope>
    <source>
        <strain evidence="2">Expedition CK06-06</strain>
    </source>
</reference>